<organism evidence="2 3">
    <name type="scientific">Nitratireductor aestuarii</name>
    <dbReference type="NCBI Taxonomy" id="1735103"/>
    <lineage>
        <taxon>Bacteria</taxon>
        <taxon>Pseudomonadati</taxon>
        <taxon>Pseudomonadota</taxon>
        <taxon>Alphaproteobacteria</taxon>
        <taxon>Hyphomicrobiales</taxon>
        <taxon>Phyllobacteriaceae</taxon>
        <taxon>Nitratireductor</taxon>
    </lineage>
</organism>
<name>A0A916S4F2_9HYPH</name>
<gene>
    <name evidence="2" type="ORF">GCM10011385_41440</name>
</gene>
<sequence length="53" mass="5275">MTQESSLASVCGSDAVGGSDATDRAGELVRVKGDCSCKDAALMADPPDKAETG</sequence>
<dbReference type="Proteomes" id="UP000636264">
    <property type="component" value="Unassembled WGS sequence"/>
</dbReference>
<keyword evidence="3" id="KW-1185">Reference proteome</keyword>
<dbReference type="EMBL" id="BMIF01000034">
    <property type="protein sequence ID" value="GGA82953.1"/>
    <property type="molecule type" value="Genomic_DNA"/>
</dbReference>
<evidence type="ECO:0000256" key="1">
    <source>
        <dbReference type="SAM" id="MobiDB-lite"/>
    </source>
</evidence>
<reference evidence="2" key="2">
    <citation type="submission" date="2020-09" db="EMBL/GenBank/DDBJ databases">
        <authorList>
            <person name="Sun Q."/>
            <person name="Zhou Y."/>
        </authorList>
    </citation>
    <scope>NUCLEOTIDE SEQUENCE</scope>
    <source>
        <strain evidence="2">CGMCC 1.15320</strain>
    </source>
</reference>
<reference evidence="2" key="1">
    <citation type="journal article" date="2014" name="Int. J. Syst. Evol. Microbiol.">
        <title>Complete genome sequence of Corynebacterium casei LMG S-19264T (=DSM 44701T), isolated from a smear-ripened cheese.</title>
        <authorList>
            <consortium name="US DOE Joint Genome Institute (JGI-PGF)"/>
            <person name="Walter F."/>
            <person name="Albersmeier A."/>
            <person name="Kalinowski J."/>
            <person name="Ruckert C."/>
        </authorList>
    </citation>
    <scope>NUCLEOTIDE SEQUENCE</scope>
    <source>
        <strain evidence="2">CGMCC 1.15320</strain>
    </source>
</reference>
<dbReference type="AlphaFoldDB" id="A0A916S4F2"/>
<accession>A0A916S4F2</accession>
<evidence type="ECO:0000313" key="2">
    <source>
        <dbReference type="EMBL" id="GGA82953.1"/>
    </source>
</evidence>
<protein>
    <submittedName>
        <fullName evidence="2">Uncharacterized protein</fullName>
    </submittedName>
</protein>
<comment type="caution">
    <text evidence="2">The sequence shown here is derived from an EMBL/GenBank/DDBJ whole genome shotgun (WGS) entry which is preliminary data.</text>
</comment>
<feature type="region of interest" description="Disordered" evidence="1">
    <location>
        <begin position="1"/>
        <end position="24"/>
    </location>
</feature>
<evidence type="ECO:0000313" key="3">
    <source>
        <dbReference type="Proteomes" id="UP000636264"/>
    </source>
</evidence>
<proteinExistence type="predicted"/>